<name>F4C6C2_SPHS2</name>
<organism evidence="1">
    <name type="scientific">Sphingobacterium sp. (strain 21)</name>
    <dbReference type="NCBI Taxonomy" id="743722"/>
    <lineage>
        <taxon>Bacteria</taxon>
        <taxon>Pseudomonadati</taxon>
        <taxon>Bacteroidota</taxon>
        <taxon>Sphingobacteriia</taxon>
        <taxon>Sphingobacteriales</taxon>
        <taxon>Sphingobacteriaceae</taxon>
        <taxon>Sphingobacterium</taxon>
    </lineage>
</organism>
<dbReference type="AlphaFoldDB" id="F4C6C2"/>
<evidence type="ECO:0000313" key="1">
    <source>
        <dbReference type="EMBL" id="ADZ81345.1"/>
    </source>
</evidence>
<reference evidence="1" key="1">
    <citation type="submission" date="2011-03" db="EMBL/GenBank/DDBJ databases">
        <title>Complete sequence of Sphingobacterium sp. 21.</title>
        <authorList>
            <consortium name="US DOE Joint Genome Institute"/>
            <person name="Lucas S."/>
            <person name="Copeland A."/>
            <person name="Lapidus A."/>
            <person name="Cheng J.-F."/>
            <person name="Goodwin L."/>
            <person name="Pitluck S."/>
            <person name="Davenport K."/>
            <person name="Detter J.C."/>
            <person name="Han C."/>
            <person name="Tapia R."/>
            <person name="Land M."/>
            <person name="Hauser L."/>
            <person name="Kyrpides N."/>
            <person name="Ivanova N."/>
            <person name="Ovchinnikova G."/>
            <person name="Pagani I."/>
            <person name="Siebers A.K."/>
            <person name="Allgaier M."/>
            <person name="Thelen M.P."/>
            <person name="Hugenholtz P."/>
            <person name="Woyke T."/>
        </authorList>
    </citation>
    <scope>NUCLEOTIDE SEQUENCE</scope>
    <source>
        <strain evidence="1">21</strain>
    </source>
</reference>
<dbReference type="PATRIC" id="fig|743722.3.peg.5135"/>
<dbReference type="HOGENOM" id="CLU_029440_0_0_10"/>
<dbReference type="eggNOG" id="COG3519">
    <property type="taxonomic scope" value="Bacteria"/>
</dbReference>
<dbReference type="OrthoDB" id="1090083at2"/>
<accession>F4C6C2</accession>
<protein>
    <recommendedName>
        <fullName evidence="2">Type VI secretion system baseplate subunit TssF</fullName>
    </recommendedName>
</protein>
<dbReference type="KEGG" id="shg:Sph21_4838"/>
<gene>
    <name evidence="1" type="ordered locus">Sph21_4838</name>
</gene>
<evidence type="ECO:0008006" key="2">
    <source>
        <dbReference type="Google" id="ProtNLM"/>
    </source>
</evidence>
<proteinExistence type="predicted"/>
<dbReference type="EMBL" id="CP002584">
    <property type="protein sequence ID" value="ADZ81345.1"/>
    <property type="molecule type" value="Genomic_DNA"/>
</dbReference>
<sequence length="620" mass="70499">MKELFYSSKDEIRNRVLKNARDHWGLKHVDDLDPMVRLFLEALCNEVFNISNEVKGLEQRIMDKLAKTLAVETLTGALPAHAILHARPVELSALLDEKDSFTYHMRLPKGENGGQEGIDLSFSPLRPVYIAQASVRFMATGNNLFSIASDTRRSLMAQGQSGSYLAKNTVYIGIDWPVELTKLEGLTFYFDWPHFTVESSVIQLLALSKWSIAEQTLQMEQDCFYVVNRKPNSTIAGLAVDSVIAEHIEAYYRNRFFSIARNQQLAPLRLEAFPECFEAVFSVQDLPYLREPCLWIKIELPSAIPQQALDELFVSINAFPVVNRKLHELKHRLKAISDIIPMKTADYEQFLNVEDLRDLPGNRYSEIPQGYDDNRNAGLYSVRYGGIERFDERSAGEMLEYLLEVLRDERAAFATYGTDFLHSALTDLEQQISLISQRTDRNTSSMKGQVNYIVFKPLPKAEIMFLQYWTTNGAIANGLKTGSRLQTVDSGKLNIDSIYLLSSTVGGRDRLNAVNRTRAYKYGLVTANRIVTQRDLETFCWLEFGDYIQDVRISRGLYDSKNPEQGFIRTVDIIITPSTDAKLNEEEWRSILNLGLAKLRSRSVLTSHHRLFLSTGGVAV</sequence>
<dbReference type="STRING" id="743722.Sph21_4838"/>